<evidence type="ECO:0000313" key="14">
    <source>
        <dbReference type="Proteomes" id="UP001589619"/>
    </source>
</evidence>
<dbReference type="RefSeq" id="WP_344915381.1">
    <property type="nucleotide sequence ID" value="NZ_BAAAYO010000014.1"/>
</dbReference>
<dbReference type="Pfam" id="PF02898">
    <property type="entry name" value="NO_synthase"/>
    <property type="match status" value="1"/>
</dbReference>
<comment type="function">
    <text evidence="2 11">Catalyzes the production of nitric oxide.</text>
</comment>
<keyword evidence="8 11" id="KW-0560">Oxidoreductase</keyword>
<dbReference type="InterPro" id="IPR004030">
    <property type="entry name" value="NOS_N"/>
</dbReference>
<evidence type="ECO:0000256" key="7">
    <source>
        <dbReference type="ARBA" id="ARBA00022723"/>
    </source>
</evidence>
<feature type="domain" description="Nitric oxide synthase (NOS)" evidence="12">
    <location>
        <begin position="61"/>
        <end position="68"/>
    </location>
</feature>
<comment type="cofactor">
    <cofactor evidence="1 11">
        <name>heme</name>
        <dbReference type="ChEBI" id="CHEBI:30413"/>
    </cofactor>
</comment>
<dbReference type="InterPro" id="IPR044943">
    <property type="entry name" value="NOS_dom_1"/>
</dbReference>
<dbReference type="InterPro" id="IPR050607">
    <property type="entry name" value="NOS"/>
</dbReference>
<dbReference type="PROSITE" id="PS60001">
    <property type="entry name" value="NOS"/>
    <property type="match status" value="1"/>
</dbReference>
<dbReference type="SUPFAM" id="SSF56512">
    <property type="entry name" value="Nitric oxide (NO) synthase oxygenase domain"/>
    <property type="match status" value="1"/>
</dbReference>
<organism evidence="13 14">
    <name type="scientific">Paenibacillus hodogayensis</name>
    <dbReference type="NCBI Taxonomy" id="279208"/>
    <lineage>
        <taxon>Bacteria</taxon>
        <taxon>Bacillati</taxon>
        <taxon>Bacillota</taxon>
        <taxon>Bacilli</taxon>
        <taxon>Bacillales</taxon>
        <taxon>Paenibacillaceae</taxon>
        <taxon>Paenibacillus</taxon>
    </lineage>
</organism>
<evidence type="ECO:0000256" key="1">
    <source>
        <dbReference type="ARBA" id="ARBA00001971"/>
    </source>
</evidence>
<dbReference type="Gene3D" id="3.90.1230.10">
    <property type="entry name" value="Nitric Oxide Synthase, Chain A, domain 3"/>
    <property type="match status" value="1"/>
</dbReference>
<comment type="miscellaneous">
    <text evidence="11">This protein is similar to the oxygenase domain of eukaryotic nitric oxide synthases but lacks the reductase domain which, in eukaryotes, is responsible for transfer of electrons to the ferric heme during nitric oxide synthesis.</text>
</comment>
<dbReference type="InterPro" id="IPR036119">
    <property type="entry name" value="NOS_N_sf"/>
</dbReference>
<proteinExistence type="inferred from homology"/>
<evidence type="ECO:0000256" key="11">
    <source>
        <dbReference type="PIRNR" id="PIRNR037219"/>
    </source>
</evidence>
<comment type="caution">
    <text evidence="13">The sequence shown here is derived from an EMBL/GenBank/DDBJ whole genome shotgun (WGS) entry which is preliminary data.</text>
</comment>
<dbReference type="Proteomes" id="UP001589619">
    <property type="component" value="Unassembled WGS sequence"/>
</dbReference>
<evidence type="ECO:0000256" key="5">
    <source>
        <dbReference type="ARBA" id="ARBA00018859"/>
    </source>
</evidence>
<evidence type="ECO:0000256" key="2">
    <source>
        <dbReference type="ARBA" id="ARBA00002642"/>
    </source>
</evidence>
<evidence type="ECO:0000256" key="6">
    <source>
        <dbReference type="ARBA" id="ARBA00022617"/>
    </source>
</evidence>
<dbReference type="Gene3D" id="3.90.440.10">
    <property type="entry name" value="Nitric Oxide Synthase,Heme Domain,Chain A domain 2"/>
    <property type="match status" value="1"/>
</dbReference>
<dbReference type="PANTHER" id="PTHR43410:SF1">
    <property type="entry name" value="NITRIC OXIDE SYNTHASE"/>
    <property type="match status" value="1"/>
</dbReference>
<dbReference type="EMBL" id="JBHMAG010000013">
    <property type="protein sequence ID" value="MFB9753733.1"/>
    <property type="molecule type" value="Genomic_DNA"/>
</dbReference>
<keyword evidence="14" id="KW-1185">Reference proteome</keyword>
<evidence type="ECO:0000256" key="9">
    <source>
        <dbReference type="ARBA" id="ARBA00023004"/>
    </source>
</evidence>
<evidence type="ECO:0000259" key="12">
    <source>
        <dbReference type="PROSITE" id="PS60001"/>
    </source>
</evidence>
<dbReference type="InterPro" id="IPR044940">
    <property type="entry name" value="NOS_dom_2"/>
</dbReference>
<evidence type="ECO:0000256" key="8">
    <source>
        <dbReference type="ARBA" id="ARBA00023002"/>
    </source>
</evidence>
<dbReference type="InterPro" id="IPR044944">
    <property type="entry name" value="NOS_dom_3"/>
</dbReference>
<dbReference type="PANTHER" id="PTHR43410">
    <property type="entry name" value="NITRIC OXIDE SYNTHASE OXYGENASE"/>
    <property type="match status" value="1"/>
</dbReference>
<dbReference type="CDD" id="cd00575">
    <property type="entry name" value="NOS_oxygenase"/>
    <property type="match status" value="1"/>
</dbReference>
<comment type="catalytic activity">
    <reaction evidence="10">
        <text>3 reduced [flavodoxin] + 2 L-arginine + 4 O2 = 3 oxidized [flavodoxin] + 2 L-citrulline + 2 nitric oxide + 4 H2O + 5 H(+)</text>
        <dbReference type="Rhea" id="RHEA:52324"/>
        <dbReference type="Rhea" id="RHEA-COMP:10622"/>
        <dbReference type="Rhea" id="RHEA-COMP:10623"/>
        <dbReference type="ChEBI" id="CHEBI:15377"/>
        <dbReference type="ChEBI" id="CHEBI:15378"/>
        <dbReference type="ChEBI" id="CHEBI:15379"/>
        <dbReference type="ChEBI" id="CHEBI:16480"/>
        <dbReference type="ChEBI" id="CHEBI:32682"/>
        <dbReference type="ChEBI" id="CHEBI:57618"/>
        <dbReference type="ChEBI" id="CHEBI:57743"/>
        <dbReference type="ChEBI" id="CHEBI:58210"/>
        <dbReference type="EC" id="1.14.14.47"/>
    </reaction>
</comment>
<evidence type="ECO:0000256" key="3">
    <source>
        <dbReference type="ARBA" id="ARBA00005411"/>
    </source>
</evidence>
<evidence type="ECO:0000256" key="4">
    <source>
        <dbReference type="ARBA" id="ARBA00012735"/>
    </source>
</evidence>
<sequence>MLVEEAEQFIRTCGRELGKSEDEIQRRLREAGREIAETGTYSHTQEELRYGARMAWRNSNRCIGRLFWETLEVWDARGLETEEQMAEALIAHIANATNGGKIRPAITVFRPFCGPRRQVRIWNYQLIRYAGYETEHGIVGDPDSVSFTKRCMELGWRGEGTAFDILPLVVQADGRKPRLFPIPPGTVMEVPLTHPELPAFADLRLQWYAVPIVSNMRLEIGGISYTAAPFNGWYMGTEIGARNLADVHRYNMLPRVASLMGLDTSRESSLWRDKALVELNVAVLHSFREHGVMIVDHHTAAKQFASFEERERRSGRETTGDWTWLIPPVSPATTSIFHKHYTDRVVTPNFFYQELEDD</sequence>
<dbReference type="EC" id="1.14.14.47" evidence="4 11"/>
<keyword evidence="7 11" id="KW-0479">Metal-binding</keyword>
<comment type="subunit">
    <text evidence="11">Homodimer.</text>
</comment>
<name>A0ABV5VZQ7_9BACL</name>
<evidence type="ECO:0000313" key="13">
    <source>
        <dbReference type="EMBL" id="MFB9753733.1"/>
    </source>
</evidence>
<keyword evidence="9 11" id="KW-0408">Iron</keyword>
<keyword evidence="6 11" id="KW-0349">Heme</keyword>
<protein>
    <recommendedName>
        <fullName evidence="5 11">Nitric oxide synthase oxygenase</fullName>
        <ecNumber evidence="4 11">1.14.14.47</ecNumber>
    </recommendedName>
</protein>
<accession>A0ABV5VZQ7</accession>
<dbReference type="Gene3D" id="3.90.340.10">
    <property type="entry name" value="Nitric Oxide Synthase, Chain A, domain 1"/>
    <property type="match status" value="1"/>
</dbReference>
<dbReference type="InterPro" id="IPR017142">
    <property type="entry name" value="Nitric_oxide_synthase_Oase-su"/>
</dbReference>
<gene>
    <name evidence="13" type="ORF">ACFFNY_19365</name>
</gene>
<evidence type="ECO:0000256" key="10">
    <source>
        <dbReference type="ARBA" id="ARBA00048713"/>
    </source>
</evidence>
<dbReference type="PIRSF" id="PIRSF037219">
    <property type="entry name" value="NOS_oxygenase"/>
    <property type="match status" value="1"/>
</dbReference>
<comment type="similarity">
    <text evidence="3 11">Belongs to the NOS family. Bacterial NOS oxygenase subfamily.</text>
</comment>
<reference evidence="13 14" key="1">
    <citation type="submission" date="2024-09" db="EMBL/GenBank/DDBJ databases">
        <authorList>
            <person name="Sun Q."/>
            <person name="Mori K."/>
        </authorList>
    </citation>
    <scope>NUCLEOTIDE SEQUENCE [LARGE SCALE GENOMIC DNA]</scope>
    <source>
        <strain evidence="13 14">JCM 12520</strain>
    </source>
</reference>